<dbReference type="InterPro" id="IPR001680">
    <property type="entry name" value="WD40_rpt"/>
</dbReference>
<feature type="repeat" description="WD" evidence="3">
    <location>
        <begin position="640"/>
        <end position="681"/>
    </location>
</feature>
<feature type="repeat" description="WD" evidence="3">
    <location>
        <begin position="556"/>
        <end position="597"/>
    </location>
</feature>
<organism evidence="5 6">
    <name type="scientific">Aspergillus granulosus</name>
    <dbReference type="NCBI Taxonomy" id="176169"/>
    <lineage>
        <taxon>Eukaryota</taxon>
        <taxon>Fungi</taxon>
        <taxon>Dikarya</taxon>
        <taxon>Ascomycota</taxon>
        <taxon>Pezizomycotina</taxon>
        <taxon>Eurotiomycetes</taxon>
        <taxon>Eurotiomycetidae</taxon>
        <taxon>Eurotiales</taxon>
        <taxon>Aspergillaceae</taxon>
        <taxon>Aspergillus</taxon>
        <taxon>Aspergillus subgen. Nidulantes</taxon>
    </lineage>
</organism>
<dbReference type="Gene3D" id="2.130.10.10">
    <property type="entry name" value="YVTN repeat-like/Quinoprotein amine dehydrogenase"/>
    <property type="match status" value="2"/>
</dbReference>
<dbReference type="Gene3D" id="3.40.50.300">
    <property type="entry name" value="P-loop containing nucleotide triphosphate hydrolases"/>
    <property type="match status" value="1"/>
</dbReference>
<evidence type="ECO:0000256" key="1">
    <source>
        <dbReference type="ARBA" id="ARBA00022574"/>
    </source>
</evidence>
<dbReference type="InterPro" id="IPR027417">
    <property type="entry name" value="P-loop_NTPase"/>
</dbReference>
<feature type="repeat" description="WD" evidence="3">
    <location>
        <begin position="472"/>
        <end position="513"/>
    </location>
</feature>
<dbReference type="SUPFAM" id="SSF52540">
    <property type="entry name" value="P-loop containing nucleoside triphosphate hydrolases"/>
    <property type="match status" value="1"/>
</dbReference>
<evidence type="ECO:0000313" key="6">
    <source>
        <dbReference type="Proteomes" id="UP001610334"/>
    </source>
</evidence>
<proteinExistence type="predicted"/>
<name>A0ABR4GU14_9EURO</name>
<dbReference type="InterPro" id="IPR056884">
    <property type="entry name" value="NPHP3-like_N"/>
</dbReference>
<dbReference type="Pfam" id="PF00400">
    <property type="entry name" value="WD40"/>
    <property type="match status" value="5"/>
</dbReference>
<dbReference type="EMBL" id="JBFXLT010000175">
    <property type="protein sequence ID" value="KAL2802568.1"/>
    <property type="molecule type" value="Genomic_DNA"/>
</dbReference>
<dbReference type="Proteomes" id="UP001610334">
    <property type="component" value="Unassembled WGS sequence"/>
</dbReference>
<protein>
    <submittedName>
        <fullName evidence="5">WD40-repeat-containing domain protein</fullName>
    </submittedName>
</protein>
<dbReference type="CDD" id="cd00200">
    <property type="entry name" value="WD40"/>
    <property type="match status" value="1"/>
</dbReference>
<keyword evidence="1 3" id="KW-0853">WD repeat</keyword>
<dbReference type="PANTHER" id="PTHR19848:SF8">
    <property type="entry name" value="F-BOX AND WD REPEAT DOMAIN CONTAINING 7"/>
    <property type="match status" value="1"/>
</dbReference>
<dbReference type="PRINTS" id="PR00320">
    <property type="entry name" value="GPROTEINBRPT"/>
</dbReference>
<comment type="caution">
    <text evidence="5">The sequence shown here is derived from an EMBL/GenBank/DDBJ whole genome shotgun (WGS) entry which is preliminary data.</text>
</comment>
<dbReference type="PANTHER" id="PTHR19848">
    <property type="entry name" value="WD40 REPEAT PROTEIN"/>
    <property type="match status" value="1"/>
</dbReference>
<dbReference type="SMART" id="SM00320">
    <property type="entry name" value="WD40"/>
    <property type="match status" value="5"/>
</dbReference>
<evidence type="ECO:0000256" key="2">
    <source>
        <dbReference type="ARBA" id="ARBA00022737"/>
    </source>
</evidence>
<dbReference type="Pfam" id="PF24883">
    <property type="entry name" value="NPHP3_N"/>
    <property type="match status" value="1"/>
</dbReference>
<keyword evidence="2" id="KW-0677">Repeat</keyword>
<reference evidence="5 6" key="1">
    <citation type="submission" date="2024-07" db="EMBL/GenBank/DDBJ databases">
        <title>Section-level genome sequencing and comparative genomics of Aspergillus sections Usti and Cavernicolus.</title>
        <authorList>
            <consortium name="Lawrence Berkeley National Laboratory"/>
            <person name="Nybo J.L."/>
            <person name="Vesth T.C."/>
            <person name="Theobald S."/>
            <person name="Frisvad J.C."/>
            <person name="Larsen T.O."/>
            <person name="Kjaerboelling I."/>
            <person name="Rothschild-Mancinelli K."/>
            <person name="Lyhne E.K."/>
            <person name="Kogle M.E."/>
            <person name="Barry K."/>
            <person name="Clum A."/>
            <person name="Na H."/>
            <person name="Ledsgaard L."/>
            <person name="Lin J."/>
            <person name="Lipzen A."/>
            <person name="Kuo A."/>
            <person name="Riley R."/>
            <person name="Mondo S."/>
            <person name="Labutti K."/>
            <person name="Haridas S."/>
            <person name="Pangalinan J."/>
            <person name="Salamov A.A."/>
            <person name="Simmons B.A."/>
            <person name="Magnuson J.K."/>
            <person name="Chen J."/>
            <person name="Drula E."/>
            <person name="Henrissat B."/>
            <person name="Wiebenga A."/>
            <person name="Lubbers R.J."/>
            <person name="Gomes A.C."/>
            <person name="Makela M.R."/>
            <person name="Stajich J."/>
            <person name="Grigoriev I.V."/>
            <person name="Mortensen U.H."/>
            <person name="De Vries R.P."/>
            <person name="Baker S.E."/>
            <person name="Andersen M.R."/>
        </authorList>
    </citation>
    <scope>NUCLEOTIDE SEQUENCE [LARGE SCALE GENOMIC DNA]</scope>
    <source>
        <strain evidence="5 6">CBS 588.65</strain>
    </source>
</reference>
<feature type="repeat" description="WD" evidence="3">
    <location>
        <begin position="514"/>
        <end position="555"/>
    </location>
</feature>
<evidence type="ECO:0000256" key="3">
    <source>
        <dbReference type="PROSITE-ProRule" id="PRU00221"/>
    </source>
</evidence>
<gene>
    <name evidence="5" type="ORF">BJX63DRAFT_437752</name>
</gene>
<keyword evidence="6" id="KW-1185">Reference proteome</keyword>
<sequence>MFNLPSVDGAFSDSFTDQHEDECLPGTRTELLQQVMDWGRSSDKCIFWLSGMAGTGKSTIARTVARLFKEDSILGASFFFRRGEGGQGSATKFSPTIVKQLAVHIPQMTTGIEKAIGDDPAITAKSLREQFDKLMLQPLLAVDQDQAIASTVIVIDALDECDREEDVEIILELLTKSHPFAPLFIFAATVCRFVADRKWNPEKRLQQFFEDSPGSKMDKTYRPILNQLSDDDERGMDTLVEEFQKIIGVIITLAAPLSLTALAELIEVPEDNISIQLDSFHSVLTVPYDPDIPIRTLHLSFRDYLMDERTKANESTSRFWVDKGEKHELITRQCVTAMGRLRKNICNLPSYGTSRTEIDPDSVTEFLPPTLQLESMSILGIVSESVNAVDTLLQLTKDTTNNELFYFLSDARRFILKVINIITTAPLQLYSAGVLFAPQESLIRRKFEKELPGWLSTAPRVDENWGPELQTLEGHSRSVRSITFSPDGRLLASGSRDGTIKLWNPATGGITHTLDSCSDLVLSVTFSPDGRLLASGSIDRTIKLWDPATGNIKHILESRSNSDLSVTFSPDCKLLASGSDDGTIKLWDPTTGSIKHTLEGHSASVQSVTFSPDGRLLASGSSDETIKLWDPATGSIKHTLEGHSHWVRSVTFSPDGRLLASGSNDRTIKLWDPATGSIKYILEGHSDWVQSVTF</sequence>
<evidence type="ECO:0000313" key="5">
    <source>
        <dbReference type="EMBL" id="KAL2802568.1"/>
    </source>
</evidence>
<dbReference type="InterPro" id="IPR036322">
    <property type="entry name" value="WD40_repeat_dom_sf"/>
</dbReference>
<dbReference type="PROSITE" id="PS50082">
    <property type="entry name" value="WD_REPEATS_2"/>
    <property type="match status" value="5"/>
</dbReference>
<dbReference type="InterPro" id="IPR015943">
    <property type="entry name" value="WD40/YVTN_repeat-like_dom_sf"/>
</dbReference>
<accession>A0ABR4GU14</accession>
<dbReference type="InterPro" id="IPR020472">
    <property type="entry name" value="WD40_PAC1"/>
</dbReference>
<feature type="repeat" description="WD" evidence="3">
    <location>
        <begin position="598"/>
        <end position="639"/>
    </location>
</feature>
<feature type="domain" description="Nephrocystin 3-like N-terminal" evidence="4">
    <location>
        <begin position="30"/>
        <end position="177"/>
    </location>
</feature>
<dbReference type="SUPFAM" id="SSF50978">
    <property type="entry name" value="WD40 repeat-like"/>
    <property type="match status" value="1"/>
</dbReference>
<dbReference type="PROSITE" id="PS50294">
    <property type="entry name" value="WD_REPEATS_REGION"/>
    <property type="match status" value="5"/>
</dbReference>
<evidence type="ECO:0000259" key="4">
    <source>
        <dbReference type="Pfam" id="PF24883"/>
    </source>
</evidence>